<evidence type="ECO:0000256" key="5">
    <source>
        <dbReference type="ARBA" id="ARBA00022737"/>
    </source>
</evidence>
<evidence type="ECO:0000256" key="4">
    <source>
        <dbReference type="ARBA" id="ARBA00022701"/>
    </source>
</evidence>
<name>A0A517VR82_9PLAN</name>
<keyword evidence="9" id="KW-0206">Cytoskeleton</keyword>
<keyword evidence="7" id="KW-0175">Coiled coil</keyword>
<dbReference type="SMART" id="SM00255">
    <property type="entry name" value="TIR"/>
    <property type="match status" value="1"/>
</dbReference>
<evidence type="ECO:0000256" key="7">
    <source>
        <dbReference type="ARBA" id="ARBA00023054"/>
    </source>
</evidence>
<comment type="similarity">
    <text evidence="2">Belongs to the kinesin light chain family.</text>
</comment>
<dbReference type="InterPro" id="IPR002151">
    <property type="entry name" value="Kinesin_light"/>
</dbReference>
<evidence type="ECO:0000256" key="9">
    <source>
        <dbReference type="ARBA" id="ARBA00023212"/>
    </source>
</evidence>
<dbReference type="Gene3D" id="3.40.50.300">
    <property type="entry name" value="P-loop containing nucleotide triphosphate hydrolases"/>
    <property type="match status" value="1"/>
</dbReference>
<evidence type="ECO:0000256" key="6">
    <source>
        <dbReference type="ARBA" id="ARBA00022803"/>
    </source>
</evidence>
<evidence type="ECO:0000256" key="1">
    <source>
        <dbReference type="ARBA" id="ARBA00004245"/>
    </source>
</evidence>
<evidence type="ECO:0000256" key="2">
    <source>
        <dbReference type="ARBA" id="ARBA00009622"/>
    </source>
</evidence>
<dbReference type="GO" id="GO:0005871">
    <property type="term" value="C:kinesin complex"/>
    <property type="evidence" value="ECO:0007669"/>
    <property type="project" value="InterPro"/>
</dbReference>
<dbReference type="InterPro" id="IPR056681">
    <property type="entry name" value="DUF7779"/>
</dbReference>
<dbReference type="SUPFAM" id="SSF48452">
    <property type="entry name" value="TPR-like"/>
    <property type="match status" value="1"/>
</dbReference>
<evidence type="ECO:0000256" key="8">
    <source>
        <dbReference type="ARBA" id="ARBA00023175"/>
    </source>
</evidence>
<feature type="domain" description="TIR" evidence="11">
    <location>
        <begin position="2"/>
        <end position="146"/>
    </location>
</feature>
<dbReference type="EMBL" id="CP037920">
    <property type="protein sequence ID" value="QDT95534.1"/>
    <property type="molecule type" value="Genomic_DNA"/>
</dbReference>
<feature type="repeat" description="TPR" evidence="10">
    <location>
        <begin position="772"/>
        <end position="805"/>
    </location>
</feature>
<dbReference type="Gene3D" id="3.40.50.10140">
    <property type="entry name" value="Toll/interleukin-1 receptor homology (TIR) domain"/>
    <property type="match status" value="1"/>
</dbReference>
<keyword evidence="4" id="KW-0493">Microtubule</keyword>
<evidence type="ECO:0000256" key="10">
    <source>
        <dbReference type="PROSITE-ProRule" id="PRU00339"/>
    </source>
</evidence>
<proteinExistence type="inferred from homology"/>
<evidence type="ECO:0000259" key="11">
    <source>
        <dbReference type="PROSITE" id="PS50104"/>
    </source>
</evidence>
<sequence length="831" mass="95525">MSPKQLFYSYSHKDEDLREELEEHLSLLRNEKIISEWHDRRIIAGGEWADEIDQNLENAEIILLLISSSFNASNYCYKKEMKRALELHNSRQAVVIPVILRDCDWHSAPYGKLQALPKDGKAITGSGWHSTDKAFKDVARGIREAAQTITTVKTKIFDVPFKENPVFTGRKKELNELRKRLTSGGRTALTQAIRGLGGIGKTQIAARYAYKYQTEYEFVFWVQLTDEEKREQTDPLLLLLNSYVGYCEKLSIPFDETEAETAIPAFKNWLEQHHNWLLIFDNADQPNSLERFLPLQSQGHILLTSRASVFDKLQILEPIEVDKLPLDQATAFLIKRVARELNDSEQTFARKLAKELDRLPLALEQAGAYLHNKKASTFENYLRRYSESKLTLLEKQGPIFGKYSESVETTWLINFQEIEEKEELQASADVLRFCAFLAPDSIPVELITQGAHYLSESIQHFFEETGNDVSDLLQPLFNYSLIQMVPGKNEFSIHRLVQEVMKSRIDSQDEQSIWQERVVNCVNEIYPWPEHGNWQVCRSLAPQGMVANDYIKQSRIESENSGSLSCKQANLFSHVGEYKEAEPLYLQAIEISRTVLGENHPEFATSLNNLADLYRSQGRYEEAETLHQQAMEIRRTVLGENHPSFASSLNNLAVLYANQGRYEEAETLYRQAMEIRRTVLGENHPFFATSLNNLAHLYQSQGRYEEAEPLHQQDMEISRTVLGENHPEFATSLNNLAHLYQSQGRYEEAETLYRQAMEIRRTVLGENHPEFATSLNNLAGLYVNQGRYEEAETLYRQAIEILKSTVGLDNPNTKTVRENYQICIEAKEGNN</sequence>
<evidence type="ECO:0000256" key="3">
    <source>
        <dbReference type="ARBA" id="ARBA00022490"/>
    </source>
</evidence>
<dbReference type="PANTHER" id="PTHR45783:SF3">
    <property type="entry name" value="KINESIN LIGHT CHAIN"/>
    <property type="match status" value="1"/>
</dbReference>
<dbReference type="SUPFAM" id="SSF52540">
    <property type="entry name" value="P-loop containing nucleoside triphosphate hydrolases"/>
    <property type="match status" value="1"/>
</dbReference>
<dbReference type="InterPro" id="IPR000157">
    <property type="entry name" value="TIR_dom"/>
</dbReference>
<dbReference type="InterPro" id="IPR011990">
    <property type="entry name" value="TPR-like_helical_dom_sf"/>
</dbReference>
<gene>
    <name evidence="12" type="primary">afsR_1</name>
    <name evidence="12" type="ORF">V144x_09790</name>
</gene>
<dbReference type="PRINTS" id="PR00381">
    <property type="entry name" value="KINESINLIGHT"/>
</dbReference>
<dbReference type="PROSITE" id="PS50104">
    <property type="entry name" value="TIR"/>
    <property type="match status" value="1"/>
</dbReference>
<dbReference type="Proteomes" id="UP000318704">
    <property type="component" value="Chromosome"/>
</dbReference>
<dbReference type="SUPFAM" id="SSF52200">
    <property type="entry name" value="Toll/Interleukin receptor TIR domain"/>
    <property type="match status" value="1"/>
</dbReference>
<keyword evidence="5" id="KW-0677">Repeat</keyword>
<dbReference type="SMART" id="SM00028">
    <property type="entry name" value="TPR"/>
    <property type="match status" value="6"/>
</dbReference>
<accession>A0A517VR82</accession>
<dbReference type="GO" id="GO:0007165">
    <property type="term" value="P:signal transduction"/>
    <property type="evidence" value="ECO:0007669"/>
    <property type="project" value="InterPro"/>
</dbReference>
<dbReference type="GO" id="GO:0019894">
    <property type="term" value="F:kinesin binding"/>
    <property type="evidence" value="ECO:0007669"/>
    <property type="project" value="TreeGrafter"/>
</dbReference>
<dbReference type="AlphaFoldDB" id="A0A517VR82"/>
<dbReference type="InterPro" id="IPR027417">
    <property type="entry name" value="P-loop_NTPase"/>
</dbReference>
<dbReference type="PANTHER" id="PTHR45783">
    <property type="entry name" value="KINESIN LIGHT CHAIN"/>
    <property type="match status" value="1"/>
</dbReference>
<dbReference type="Pfam" id="PF00931">
    <property type="entry name" value="NB-ARC"/>
    <property type="match status" value="1"/>
</dbReference>
<comment type="subcellular location">
    <subcellularLocation>
        <location evidence="1">Cytoplasm</location>
        <location evidence="1">Cytoskeleton</location>
    </subcellularLocation>
</comment>
<keyword evidence="3" id="KW-0963">Cytoplasm</keyword>
<dbReference type="InterPro" id="IPR002182">
    <property type="entry name" value="NB-ARC"/>
</dbReference>
<dbReference type="GO" id="GO:0005737">
    <property type="term" value="C:cytoplasm"/>
    <property type="evidence" value="ECO:0007669"/>
    <property type="project" value="TreeGrafter"/>
</dbReference>
<dbReference type="Pfam" id="PF13424">
    <property type="entry name" value="TPR_12"/>
    <property type="match status" value="3"/>
</dbReference>
<dbReference type="InterPro" id="IPR019734">
    <property type="entry name" value="TPR_rpt"/>
</dbReference>
<feature type="repeat" description="TPR" evidence="10">
    <location>
        <begin position="604"/>
        <end position="637"/>
    </location>
</feature>
<dbReference type="InterPro" id="IPR035897">
    <property type="entry name" value="Toll_tir_struct_dom_sf"/>
</dbReference>
<dbReference type="Gene3D" id="1.25.40.10">
    <property type="entry name" value="Tetratricopeptide repeat domain"/>
    <property type="match status" value="2"/>
</dbReference>
<dbReference type="KEGG" id="gaw:V144x_09790"/>
<evidence type="ECO:0000313" key="13">
    <source>
        <dbReference type="Proteomes" id="UP000318704"/>
    </source>
</evidence>
<feature type="repeat" description="TPR" evidence="10">
    <location>
        <begin position="730"/>
        <end position="763"/>
    </location>
</feature>
<dbReference type="GO" id="GO:0007018">
    <property type="term" value="P:microtubule-based movement"/>
    <property type="evidence" value="ECO:0007669"/>
    <property type="project" value="TreeGrafter"/>
</dbReference>
<dbReference type="Pfam" id="PF13676">
    <property type="entry name" value="TIR_2"/>
    <property type="match status" value="1"/>
</dbReference>
<keyword evidence="8" id="KW-0505">Motor protein</keyword>
<feature type="repeat" description="TPR" evidence="10">
    <location>
        <begin position="646"/>
        <end position="679"/>
    </location>
</feature>
<dbReference type="GO" id="GO:0043531">
    <property type="term" value="F:ADP binding"/>
    <property type="evidence" value="ECO:0007669"/>
    <property type="project" value="InterPro"/>
</dbReference>
<dbReference type="Pfam" id="PF25000">
    <property type="entry name" value="DUF7779"/>
    <property type="match status" value="1"/>
</dbReference>
<reference evidence="12 13" key="1">
    <citation type="submission" date="2019-03" db="EMBL/GenBank/DDBJ databases">
        <title>Deep-cultivation of Planctomycetes and their phenomic and genomic characterization uncovers novel biology.</title>
        <authorList>
            <person name="Wiegand S."/>
            <person name="Jogler M."/>
            <person name="Boedeker C."/>
            <person name="Pinto D."/>
            <person name="Vollmers J."/>
            <person name="Rivas-Marin E."/>
            <person name="Kohn T."/>
            <person name="Peeters S.H."/>
            <person name="Heuer A."/>
            <person name="Rast P."/>
            <person name="Oberbeckmann S."/>
            <person name="Bunk B."/>
            <person name="Jeske O."/>
            <person name="Meyerdierks A."/>
            <person name="Storesund J.E."/>
            <person name="Kallscheuer N."/>
            <person name="Luecker S."/>
            <person name="Lage O.M."/>
            <person name="Pohl T."/>
            <person name="Merkel B.J."/>
            <person name="Hornburger P."/>
            <person name="Mueller R.-W."/>
            <person name="Bruemmer F."/>
            <person name="Labrenz M."/>
            <person name="Spormann A.M."/>
            <person name="Op den Camp H."/>
            <person name="Overmann J."/>
            <person name="Amann R."/>
            <person name="Jetten M.S.M."/>
            <person name="Mascher T."/>
            <person name="Medema M.H."/>
            <person name="Devos D.P."/>
            <person name="Kaster A.-K."/>
            <person name="Ovreas L."/>
            <person name="Rohde M."/>
            <person name="Galperin M.Y."/>
            <person name="Jogler C."/>
        </authorList>
    </citation>
    <scope>NUCLEOTIDE SEQUENCE [LARGE SCALE GENOMIC DNA]</scope>
    <source>
        <strain evidence="12 13">V144</strain>
    </source>
</reference>
<dbReference type="GO" id="GO:0005874">
    <property type="term" value="C:microtubule"/>
    <property type="evidence" value="ECO:0007669"/>
    <property type="project" value="UniProtKB-KW"/>
</dbReference>
<dbReference type="PROSITE" id="PS50293">
    <property type="entry name" value="TPR_REGION"/>
    <property type="match status" value="3"/>
</dbReference>
<dbReference type="RefSeq" id="WP_144982137.1">
    <property type="nucleotide sequence ID" value="NZ_CP037920.1"/>
</dbReference>
<organism evidence="12 13">
    <name type="scientific">Gimesia aquarii</name>
    <dbReference type="NCBI Taxonomy" id="2527964"/>
    <lineage>
        <taxon>Bacteria</taxon>
        <taxon>Pseudomonadati</taxon>
        <taxon>Planctomycetota</taxon>
        <taxon>Planctomycetia</taxon>
        <taxon>Planctomycetales</taxon>
        <taxon>Planctomycetaceae</taxon>
        <taxon>Gimesia</taxon>
    </lineage>
</organism>
<keyword evidence="6 10" id="KW-0802">TPR repeat</keyword>
<protein>
    <submittedName>
        <fullName evidence="12">Regulatory protein AfsR</fullName>
    </submittedName>
</protein>
<evidence type="ECO:0000313" key="12">
    <source>
        <dbReference type="EMBL" id="QDT95534.1"/>
    </source>
</evidence>
<dbReference type="PROSITE" id="PS50005">
    <property type="entry name" value="TPR"/>
    <property type="match status" value="4"/>
</dbReference>